<dbReference type="AlphaFoldDB" id="A0A6A4HFQ4"/>
<evidence type="ECO:0000313" key="1">
    <source>
        <dbReference type="EMBL" id="KAE9396630.1"/>
    </source>
</evidence>
<keyword evidence="2" id="KW-1185">Reference proteome</keyword>
<proteinExistence type="predicted"/>
<evidence type="ECO:0000313" key="2">
    <source>
        <dbReference type="Proteomes" id="UP000799118"/>
    </source>
</evidence>
<accession>A0A6A4HFQ4</accession>
<protein>
    <submittedName>
        <fullName evidence="1">Uncharacterized protein</fullName>
    </submittedName>
</protein>
<organism evidence="1 2">
    <name type="scientific">Gymnopus androsaceus JB14</name>
    <dbReference type="NCBI Taxonomy" id="1447944"/>
    <lineage>
        <taxon>Eukaryota</taxon>
        <taxon>Fungi</taxon>
        <taxon>Dikarya</taxon>
        <taxon>Basidiomycota</taxon>
        <taxon>Agaricomycotina</taxon>
        <taxon>Agaricomycetes</taxon>
        <taxon>Agaricomycetidae</taxon>
        <taxon>Agaricales</taxon>
        <taxon>Marasmiineae</taxon>
        <taxon>Omphalotaceae</taxon>
        <taxon>Gymnopus</taxon>
    </lineage>
</organism>
<sequence>MRFEGHLCAAVVAFGLVSIVLTACAVPILDIRRKIPQTNSNKLKSQEETADITPLPAGHSSALVAGIAAPVPSSLDGVHSEKGGNSIITVPFSNDTRFEEWQKDYAVEKFHIPRDNVRIYNTPSAGLPAKLPSSSIPIADFNSKLISRWEMVSVEVGSVKREMEFLKPVEQLSIWGQDMSYLEGDIWHEFYLDIKREDVNEAANRAANDLVVVPPIVVS</sequence>
<reference evidence="1" key="1">
    <citation type="journal article" date="2019" name="Environ. Microbiol.">
        <title>Fungal ecological strategies reflected in gene transcription - a case study of two litter decomposers.</title>
        <authorList>
            <person name="Barbi F."/>
            <person name="Kohler A."/>
            <person name="Barry K."/>
            <person name="Baskaran P."/>
            <person name="Daum C."/>
            <person name="Fauchery L."/>
            <person name="Ihrmark K."/>
            <person name="Kuo A."/>
            <person name="LaButti K."/>
            <person name="Lipzen A."/>
            <person name="Morin E."/>
            <person name="Grigoriev I.V."/>
            <person name="Henrissat B."/>
            <person name="Lindahl B."/>
            <person name="Martin F."/>
        </authorList>
    </citation>
    <scope>NUCLEOTIDE SEQUENCE</scope>
    <source>
        <strain evidence="1">JB14</strain>
    </source>
</reference>
<dbReference type="PROSITE" id="PS51257">
    <property type="entry name" value="PROKAR_LIPOPROTEIN"/>
    <property type="match status" value="1"/>
</dbReference>
<gene>
    <name evidence="1" type="ORF">BT96DRAFT_996513</name>
</gene>
<dbReference type="EMBL" id="ML769510">
    <property type="protein sequence ID" value="KAE9396630.1"/>
    <property type="molecule type" value="Genomic_DNA"/>
</dbReference>
<name>A0A6A4HFQ4_9AGAR</name>
<dbReference type="Proteomes" id="UP000799118">
    <property type="component" value="Unassembled WGS sequence"/>
</dbReference>